<protein>
    <submittedName>
        <fullName evidence="2">Uncharacterized protein</fullName>
    </submittedName>
</protein>
<reference evidence="2" key="1">
    <citation type="journal article" date="2022" name="bioRxiv">
        <title>Sequencing and chromosome-scale assembly of the giantPleurodeles waltlgenome.</title>
        <authorList>
            <person name="Brown T."/>
            <person name="Elewa A."/>
            <person name="Iarovenko S."/>
            <person name="Subramanian E."/>
            <person name="Araus A.J."/>
            <person name="Petzold A."/>
            <person name="Susuki M."/>
            <person name="Suzuki K.-i.T."/>
            <person name="Hayashi T."/>
            <person name="Toyoda A."/>
            <person name="Oliveira C."/>
            <person name="Osipova E."/>
            <person name="Leigh N.D."/>
            <person name="Simon A."/>
            <person name="Yun M.H."/>
        </authorList>
    </citation>
    <scope>NUCLEOTIDE SEQUENCE</scope>
    <source>
        <strain evidence="2">20211129_DDA</strain>
        <tissue evidence="2">Liver</tissue>
    </source>
</reference>
<evidence type="ECO:0000313" key="3">
    <source>
        <dbReference type="Proteomes" id="UP001066276"/>
    </source>
</evidence>
<gene>
    <name evidence="2" type="ORF">NDU88_012468</name>
</gene>
<accession>A0AAV7R077</accession>
<dbReference type="AlphaFoldDB" id="A0AAV7R077"/>
<dbReference type="EMBL" id="JANPWB010000010">
    <property type="protein sequence ID" value="KAJ1146187.1"/>
    <property type="molecule type" value="Genomic_DNA"/>
</dbReference>
<keyword evidence="3" id="KW-1185">Reference proteome</keyword>
<sequence>MTSLGICEAVSCGVCMDMASLGIFDVCYSRHKHPEGSQVLRRGGFSWNTPTAWRAPCDRRSPSRSSLPQTLLTRQSNSRGDRYRTGTSLTAQYSPLVTGEQEDRAEAPHYLPVTEALR</sequence>
<comment type="caution">
    <text evidence="2">The sequence shown here is derived from an EMBL/GenBank/DDBJ whole genome shotgun (WGS) entry which is preliminary data.</text>
</comment>
<proteinExistence type="predicted"/>
<feature type="compositionally biased region" description="Polar residues" evidence="1">
    <location>
        <begin position="63"/>
        <end position="78"/>
    </location>
</feature>
<organism evidence="2 3">
    <name type="scientific">Pleurodeles waltl</name>
    <name type="common">Iberian ribbed newt</name>
    <dbReference type="NCBI Taxonomy" id="8319"/>
    <lineage>
        <taxon>Eukaryota</taxon>
        <taxon>Metazoa</taxon>
        <taxon>Chordata</taxon>
        <taxon>Craniata</taxon>
        <taxon>Vertebrata</taxon>
        <taxon>Euteleostomi</taxon>
        <taxon>Amphibia</taxon>
        <taxon>Batrachia</taxon>
        <taxon>Caudata</taxon>
        <taxon>Salamandroidea</taxon>
        <taxon>Salamandridae</taxon>
        <taxon>Pleurodelinae</taxon>
        <taxon>Pleurodeles</taxon>
    </lineage>
</organism>
<dbReference type="Proteomes" id="UP001066276">
    <property type="component" value="Chromosome 6"/>
</dbReference>
<name>A0AAV7R077_PLEWA</name>
<evidence type="ECO:0000313" key="2">
    <source>
        <dbReference type="EMBL" id="KAJ1146187.1"/>
    </source>
</evidence>
<evidence type="ECO:0000256" key="1">
    <source>
        <dbReference type="SAM" id="MobiDB-lite"/>
    </source>
</evidence>
<feature type="compositionally biased region" description="Polar residues" evidence="1">
    <location>
        <begin position="85"/>
        <end position="95"/>
    </location>
</feature>
<feature type="region of interest" description="Disordered" evidence="1">
    <location>
        <begin position="56"/>
        <end position="118"/>
    </location>
</feature>